<evidence type="ECO:0000313" key="3">
    <source>
        <dbReference type="Proteomes" id="UP000593943"/>
    </source>
</evidence>
<evidence type="ECO:0000313" key="2">
    <source>
        <dbReference type="EMBL" id="QOL31596.1"/>
    </source>
</evidence>
<dbReference type="EMBL" id="CP062938">
    <property type="protein sequence ID" value="QOL31596.1"/>
    <property type="molecule type" value="Genomic_DNA"/>
</dbReference>
<dbReference type="KEGG" id="beu:BE0216_03320"/>
<reference evidence="2 3" key="1">
    <citation type="submission" date="2020-10" db="EMBL/GenBank/DDBJ databases">
        <title>Genome sequencing of Bifidobacterium eulemuris_DSMZ_100216.</title>
        <authorList>
            <person name="Kim J."/>
        </authorList>
    </citation>
    <scope>NUCLEOTIDE SEQUENCE [LARGE SCALE GENOMIC DNA]</scope>
    <source>
        <strain evidence="2 3">DSM 100216</strain>
    </source>
</reference>
<keyword evidence="3" id="KW-1185">Reference proteome</keyword>
<dbReference type="Proteomes" id="UP000593943">
    <property type="component" value="Chromosome"/>
</dbReference>
<feature type="transmembrane region" description="Helical" evidence="1">
    <location>
        <begin position="21"/>
        <end position="38"/>
    </location>
</feature>
<keyword evidence="1" id="KW-0472">Membrane</keyword>
<proteinExistence type="predicted"/>
<name>A0A7L9SP06_9BIFI</name>
<keyword evidence="1" id="KW-1133">Transmembrane helix</keyword>
<gene>
    <name evidence="2" type="ORF">BE0216_03320</name>
</gene>
<dbReference type="AlphaFoldDB" id="A0A7L9SP06"/>
<sequence length="45" mass="5307">MSGRTWYRRMRDWFKDNVPERLVFDGIAVLVVIAVLAIELPRLFG</sequence>
<organism evidence="2 3">
    <name type="scientific">Bifidobacterium eulemuris</name>
    <dbReference type="NCBI Taxonomy" id="1765219"/>
    <lineage>
        <taxon>Bacteria</taxon>
        <taxon>Bacillati</taxon>
        <taxon>Actinomycetota</taxon>
        <taxon>Actinomycetes</taxon>
        <taxon>Bifidobacteriales</taxon>
        <taxon>Bifidobacteriaceae</taxon>
        <taxon>Bifidobacterium</taxon>
    </lineage>
</organism>
<dbReference type="RefSeq" id="WP_169714269.1">
    <property type="nucleotide sequence ID" value="NZ_CP062938.1"/>
</dbReference>
<evidence type="ECO:0000256" key="1">
    <source>
        <dbReference type="SAM" id="Phobius"/>
    </source>
</evidence>
<keyword evidence="1" id="KW-0812">Transmembrane</keyword>
<accession>A0A7L9SP06</accession>
<protein>
    <submittedName>
        <fullName evidence="2">Uncharacterized protein</fullName>
    </submittedName>
</protein>